<dbReference type="AlphaFoldDB" id="A0A3B0T638"/>
<feature type="transmembrane region" description="Helical" evidence="5">
    <location>
        <begin position="40"/>
        <end position="62"/>
    </location>
</feature>
<feature type="transmembrane region" description="Helical" evidence="5">
    <location>
        <begin position="141"/>
        <end position="158"/>
    </location>
</feature>
<comment type="subcellular location">
    <subcellularLocation>
        <location evidence="1">Membrane</location>
        <topology evidence="1">Multi-pass membrane protein</topology>
    </subcellularLocation>
</comment>
<organism evidence="6">
    <name type="scientific">hydrothermal vent metagenome</name>
    <dbReference type="NCBI Taxonomy" id="652676"/>
    <lineage>
        <taxon>unclassified sequences</taxon>
        <taxon>metagenomes</taxon>
        <taxon>ecological metagenomes</taxon>
    </lineage>
</organism>
<evidence type="ECO:0000256" key="5">
    <source>
        <dbReference type="SAM" id="Phobius"/>
    </source>
</evidence>
<dbReference type="PANTHER" id="PTHR10361">
    <property type="entry name" value="SODIUM-BILE ACID COTRANSPORTER"/>
    <property type="match status" value="1"/>
</dbReference>
<dbReference type="InterPro" id="IPR004710">
    <property type="entry name" value="Bilac:Na_transpt"/>
</dbReference>
<evidence type="ECO:0000256" key="1">
    <source>
        <dbReference type="ARBA" id="ARBA00004141"/>
    </source>
</evidence>
<feature type="transmembrane region" description="Helical" evidence="5">
    <location>
        <begin position="68"/>
        <end position="89"/>
    </location>
</feature>
<sequence length="295" mass="31908">MIATLLSKVFLPLSLAIIMLGMGMTLIPADFTRIAKYPKAILIGLTNQLIILPLIGFSLAIAFNLEPIMAVGIMILAACPGGPTSNLITQVCKGNIALSVTLTAIASFVSILTIPFILSYALDYFSTGTGVTIKLPILDTVLQIMVITVIPISIGMAIRRFKPVFAHKMEKPMRTASTVIFILVFIAIIAANYSLIGNAMKRVGLVTLLLNIATMGLGYLTARIFKLNLKSTISITIESGIQNGTLAFVIATTIMNNMEMAIPTAAYSIWMFITGGFLMWFLGKRHEVESELNTK</sequence>
<feature type="transmembrane region" description="Helical" evidence="5">
    <location>
        <begin position="260"/>
        <end position="282"/>
    </location>
</feature>
<keyword evidence="2 5" id="KW-0812">Transmembrane</keyword>
<dbReference type="GO" id="GO:0016020">
    <property type="term" value="C:membrane"/>
    <property type="evidence" value="ECO:0007669"/>
    <property type="project" value="UniProtKB-SubCell"/>
</dbReference>
<feature type="transmembrane region" description="Helical" evidence="5">
    <location>
        <begin position="96"/>
        <end position="121"/>
    </location>
</feature>
<dbReference type="Gene3D" id="1.20.1530.20">
    <property type="match status" value="1"/>
</dbReference>
<dbReference type="InterPro" id="IPR038770">
    <property type="entry name" value="Na+/solute_symporter_sf"/>
</dbReference>
<feature type="transmembrane region" description="Helical" evidence="5">
    <location>
        <begin position="179"/>
        <end position="196"/>
    </location>
</feature>
<accession>A0A3B0T638</accession>
<proteinExistence type="predicted"/>
<evidence type="ECO:0000256" key="3">
    <source>
        <dbReference type="ARBA" id="ARBA00022989"/>
    </source>
</evidence>
<dbReference type="EMBL" id="UOEL01000066">
    <property type="protein sequence ID" value="VAW11563.1"/>
    <property type="molecule type" value="Genomic_DNA"/>
</dbReference>
<dbReference type="Pfam" id="PF01758">
    <property type="entry name" value="SBF"/>
    <property type="match status" value="1"/>
</dbReference>
<protein>
    <submittedName>
        <fullName evidence="6">Sodium/bile acid symporter family</fullName>
    </submittedName>
</protein>
<keyword evidence="3 5" id="KW-1133">Transmembrane helix</keyword>
<dbReference type="PANTHER" id="PTHR10361:SF24">
    <property type="entry name" value="P3 PROTEIN"/>
    <property type="match status" value="1"/>
</dbReference>
<feature type="transmembrane region" description="Helical" evidence="5">
    <location>
        <begin position="202"/>
        <end position="221"/>
    </location>
</feature>
<evidence type="ECO:0000313" key="6">
    <source>
        <dbReference type="EMBL" id="VAW11563.1"/>
    </source>
</evidence>
<evidence type="ECO:0000256" key="4">
    <source>
        <dbReference type="ARBA" id="ARBA00023136"/>
    </source>
</evidence>
<evidence type="ECO:0000256" key="2">
    <source>
        <dbReference type="ARBA" id="ARBA00022692"/>
    </source>
</evidence>
<keyword evidence="4 5" id="KW-0472">Membrane</keyword>
<name>A0A3B0T638_9ZZZZ</name>
<gene>
    <name evidence="6" type="ORF">MNBD_BACTEROID03-2598</name>
</gene>
<dbReference type="InterPro" id="IPR002657">
    <property type="entry name" value="BilAc:Na_symport/Acr3"/>
</dbReference>
<reference evidence="6" key="1">
    <citation type="submission" date="2018-06" db="EMBL/GenBank/DDBJ databases">
        <authorList>
            <person name="Zhirakovskaya E."/>
        </authorList>
    </citation>
    <scope>NUCLEOTIDE SEQUENCE</scope>
</reference>
<feature type="transmembrane region" description="Helical" evidence="5">
    <location>
        <begin position="6"/>
        <end position="28"/>
    </location>
</feature>
<feature type="transmembrane region" description="Helical" evidence="5">
    <location>
        <begin position="233"/>
        <end position="254"/>
    </location>
</feature>